<gene>
    <name evidence="1" type="ORF">AK812_SmicGene21799</name>
</gene>
<sequence length="104" mass="11640">MIFADIIRRRLGYVPTLWSAVRGAMPIQAIYAALVLTTAILIPPHGLPYNLGQIPKFLQFPATSWLPRLLVGEGAVTRVNTRFLPWWARVAADQDCVAEPSKKR</sequence>
<dbReference type="EMBL" id="LSRX01000483">
    <property type="protein sequence ID" value="OLP96002.1"/>
    <property type="molecule type" value="Genomic_DNA"/>
</dbReference>
<reference evidence="1 2" key="1">
    <citation type="submission" date="2016-02" db="EMBL/GenBank/DDBJ databases">
        <title>Genome analysis of coral dinoflagellate symbionts highlights evolutionary adaptations to a symbiotic lifestyle.</title>
        <authorList>
            <person name="Aranda M."/>
            <person name="Li Y."/>
            <person name="Liew Y.J."/>
            <person name="Baumgarten S."/>
            <person name="Simakov O."/>
            <person name="Wilson M."/>
            <person name="Piel J."/>
            <person name="Ashoor H."/>
            <person name="Bougouffa S."/>
            <person name="Bajic V.B."/>
            <person name="Ryu T."/>
            <person name="Ravasi T."/>
            <person name="Bayer T."/>
            <person name="Micklem G."/>
            <person name="Kim H."/>
            <person name="Bhak J."/>
            <person name="Lajeunesse T.C."/>
            <person name="Voolstra C.R."/>
        </authorList>
    </citation>
    <scope>NUCLEOTIDE SEQUENCE [LARGE SCALE GENOMIC DNA]</scope>
    <source>
        <strain evidence="1 2">CCMP2467</strain>
    </source>
</reference>
<dbReference type="AlphaFoldDB" id="A0A1Q9DLF2"/>
<protein>
    <submittedName>
        <fullName evidence="1">Uncharacterized protein</fullName>
    </submittedName>
</protein>
<accession>A0A1Q9DLF2</accession>
<evidence type="ECO:0000313" key="2">
    <source>
        <dbReference type="Proteomes" id="UP000186817"/>
    </source>
</evidence>
<evidence type="ECO:0000313" key="1">
    <source>
        <dbReference type="EMBL" id="OLP96002.1"/>
    </source>
</evidence>
<keyword evidence="2" id="KW-1185">Reference proteome</keyword>
<organism evidence="1 2">
    <name type="scientific">Symbiodinium microadriaticum</name>
    <name type="common">Dinoflagellate</name>
    <name type="synonym">Zooxanthella microadriatica</name>
    <dbReference type="NCBI Taxonomy" id="2951"/>
    <lineage>
        <taxon>Eukaryota</taxon>
        <taxon>Sar</taxon>
        <taxon>Alveolata</taxon>
        <taxon>Dinophyceae</taxon>
        <taxon>Suessiales</taxon>
        <taxon>Symbiodiniaceae</taxon>
        <taxon>Symbiodinium</taxon>
    </lineage>
</organism>
<dbReference type="OrthoDB" id="413225at2759"/>
<proteinExistence type="predicted"/>
<comment type="caution">
    <text evidence="1">The sequence shown here is derived from an EMBL/GenBank/DDBJ whole genome shotgun (WGS) entry which is preliminary data.</text>
</comment>
<name>A0A1Q9DLF2_SYMMI</name>
<dbReference type="Proteomes" id="UP000186817">
    <property type="component" value="Unassembled WGS sequence"/>
</dbReference>